<keyword evidence="2" id="KW-0963">Cytoplasm</keyword>
<keyword evidence="5 12" id="KW-0547">Nucleotide-binding</keyword>
<dbReference type="InterPro" id="IPR023005">
    <property type="entry name" value="Nucleoside_diP_kinase_AS"/>
</dbReference>
<keyword evidence="4" id="KW-0479">Metal-binding</keyword>
<comment type="similarity">
    <text evidence="1 10 11">Belongs to the NDK family.</text>
</comment>
<dbReference type="Proteomes" id="UP000176965">
    <property type="component" value="Unassembled WGS sequence"/>
</dbReference>
<evidence type="ECO:0000313" key="14">
    <source>
        <dbReference type="EMBL" id="OHA47559.1"/>
    </source>
</evidence>
<accession>A0A1G2PIG2</accession>
<dbReference type="Pfam" id="PF00334">
    <property type="entry name" value="NDK"/>
    <property type="match status" value="1"/>
</dbReference>
<dbReference type="PANTHER" id="PTHR46161">
    <property type="entry name" value="NUCLEOSIDE DIPHOSPHATE KINASE"/>
    <property type="match status" value="1"/>
</dbReference>
<name>A0A1G2PIG2_9BACT</name>
<gene>
    <name evidence="14" type="ORF">A2541_02200</name>
</gene>
<dbReference type="GO" id="GO:0006183">
    <property type="term" value="P:GTP biosynthetic process"/>
    <property type="evidence" value="ECO:0007669"/>
    <property type="project" value="InterPro"/>
</dbReference>
<dbReference type="GO" id="GO:0046872">
    <property type="term" value="F:metal ion binding"/>
    <property type="evidence" value="ECO:0007669"/>
    <property type="project" value="UniProtKB-KW"/>
</dbReference>
<dbReference type="PROSITE" id="PS51374">
    <property type="entry name" value="NDPK_LIKE"/>
    <property type="match status" value="1"/>
</dbReference>
<dbReference type="GO" id="GO:0005524">
    <property type="term" value="F:ATP binding"/>
    <property type="evidence" value="ECO:0007669"/>
    <property type="project" value="UniProtKB-KW"/>
</dbReference>
<evidence type="ECO:0000313" key="15">
    <source>
        <dbReference type="Proteomes" id="UP000176965"/>
    </source>
</evidence>
<evidence type="ECO:0000256" key="4">
    <source>
        <dbReference type="ARBA" id="ARBA00022723"/>
    </source>
</evidence>
<dbReference type="InterPro" id="IPR001564">
    <property type="entry name" value="Nucleoside_diP_kinase"/>
</dbReference>
<comment type="catalytic activity">
    <reaction evidence="12">
        <text>a 2'-deoxyribonucleoside 5'-diphosphate + ATP = a 2'-deoxyribonucleoside 5'-triphosphate + ADP</text>
        <dbReference type="Rhea" id="RHEA:44640"/>
        <dbReference type="ChEBI" id="CHEBI:30616"/>
        <dbReference type="ChEBI" id="CHEBI:61560"/>
        <dbReference type="ChEBI" id="CHEBI:73316"/>
        <dbReference type="ChEBI" id="CHEBI:456216"/>
        <dbReference type="EC" id="2.7.4.6"/>
    </reaction>
</comment>
<keyword evidence="9" id="KW-0546">Nucleotide metabolism</keyword>
<evidence type="ECO:0000256" key="5">
    <source>
        <dbReference type="ARBA" id="ARBA00022741"/>
    </source>
</evidence>
<feature type="domain" description="Nucleoside diphosphate kinase-like" evidence="13">
    <location>
        <begin position="2"/>
        <end position="126"/>
    </location>
</feature>
<keyword evidence="7 12" id="KW-0067">ATP-binding</keyword>
<reference evidence="14 15" key="1">
    <citation type="journal article" date="2016" name="Nat. Commun.">
        <title>Thousands of microbial genomes shed light on interconnected biogeochemical processes in an aquifer system.</title>
        <authorList>
            <person name="Anantharaman K."/>
            <person name="Brown C.T."/>
            <person name="Hug L.A."/>
            <person name="Sharon I."/>
            <person name="Castelle C.J."/>
            <person name="Probst A.J."/>
            <person name="Thomas B.C."/>
            <person name="Singh A."/>
            <person name="Wilkins M.J."/>
            <person name="Karaoz U."/>
            <person name="Brodie E.L."/>
            <person name="Williams K.H."/>
            <person name="Hubbard S.S."/>
            <person name="Banfield J.F."/>
        </authorList>
    </citation>
    <scope>NUCLEOTIDE SEQUENCE [LARGE SCALE GENOMIC DNA]</scope>
</reference>
<dbReference type="GO" id="GO:0004550">
    <property type="term" value="F:nucleoside diphosphate kinase activity"/>
    <property type="evidence" value="ECO:0007669"/>
    <property type="project" value="UniProtKB-EC"/>
</dbReference>
<dbReference type="AlphaFoldDB" id="A0A1G2PIG2"/>
<dbReference type="SMART" id="SM00562">
    <property type="entry name" value="NDK"/>
    <property type="match status" value="1"/>
</dbReference>
<dbReference type="GO" id="GO:0006228">
    <property type="term" value="P:UTP biosynthetic process"/>
    <property type="evidence" value="ECO:0007669"/>
    <property type="project" value="InterPro"/>
</dbReference>
<sequence>MIIVKPDWAKNDDLISELFCLIKWHGLVVLFSKGAILERTFWSEFYADHVRTSYFEEMVQWMSSSSSLFVVVEGERAVGLVRWKIVGRNGSGLRAKYQVSELKNVAHASDSESSAIREIELVYRSLK</sequence>
<keyword evidence="3 12" id="KW-0808">Transferase</keyword>
<evidence type="ECO:0000256" key="8">
    <source>
        <dbReference type="ARBA" id="ARBA00022842"/>
    </source>
</evidence>
<dbReference type="PANTHER" id="PTHR46161:SF3">
    <property type="entry name" value="NUCLEOSIDE DIPHOSPHATE KINASE DDB_G0292928-RELATED"/>
    <property type="match status" value="1"/>
</dbReference>
<proteinExistence type="inferred from homology"/>
<dbReference type="PROSITE" id="PS00469">
    <property type="entry name" value="NDPK"/>
    <property type="match status" value="1"/>
</dbReference>
<organism evidence="14 15">
    <name type="scientific">Candidatus Taylorbacteria bacterium RIFOXYD2_FULL_36_9</name>
    <dbReference type="NCBI Taxonomy" id="1802338"/>
    <lineage>
        <taxon>Bacteria</taxon>
        <taxon>Candidatus Tayloriibacteriota</taxon>
    </lineage>
</organism>
<evidence type="ECO:0000259" key="13">
    <source>
        <dbReference type="SMART" id="SM00562"/>
    </source>
</evidence>
<dbReference type="Gene3D" id="3.30.70.141">
    <property type="entry name" value="Nucleoside diphosphate kinase-like domain"/>
    <property type="match status" value="1"/>
</dbReference>
<comment type="caution">
    <text evidence="14">The sequence shown here is derived from an EMBL/GenBank/DDBJ whole genome shotgun (WGS) entry which is preliminary data.</text>
</comment>
<dbReference type="InterPro" id="IPR036850">
    <property type="entry name" value="NDK-like_dom_sf"/>
</dbReference>
<dbReference type="SUPFAM" id="SSF54919">
    <property type="entry name" value="Nucleoside diphosphate kinase, NDK"/>
    <property type="match status" value="1"/>
</dbReference>
<dbReference type="EC" id="2.7.4.6" evidence="12"/>
<evidence type="ECO:0000256" key="9">
    <source>
        <dbReference type="ARBA" id="ARBA00023080"/>
    </source>
</evidence>
<dbReference type="GO" id="GO:0006241">
    <property type="term" value="P:CTP biosynthetic process"/>
    <property type="evidence" value="ECO:0007669"/>
    <property type="project" value="InterPro"/>
</dbReference>
<dbReference type="PRINTS" id="PR01243">
    <property type="entry name" value="NUCDPKINASE"/>
</dbReference>
<evidence type="ECO:0000256" key="2">
    <source>
        <dbReference type="ARBA" id="ARBA00022490"/>
    </source>
</evidence>
<evidence type="ECO:0000256" key="3">
    <source>
        <dbReference type="ARBA" id="ARBA00022679"/>
    </source>
</evidence>
<dbReference type="InterPro" id="IPR034907">
    <property type="entry name" value="NDK-like_dom"/>
</dbReference>
<protein>
    <recommendedName>
        <fullName evidence="12">Nucleoside diphosphate kinase</fullName>
        <ecNumber evidence="12">2.7.4.6</ecNumber>
    </recommendedName>
</protein>
<dbReference type="EMBL" id="MHSQ01000006">
    <property type="protein sequence ID" value="OHA47559.1"/>
    <property type="molecule type" value="Genomic_DNA"/>
</dbReference>
<evidence type="ECO:0000256" key="12">
    <source>
        <dbReference type="RuleBase" id="RU004013"/>
    </source>
</evidence>
<keyword evidence="8" id="KW-0460">Magnesium</keyword>
<evidence type="ECO:0000256" key="11">
    <source>
        <dbReference type="RuleBase" id="RU004011"/>
    </source>
</evidence>
<evidence type="ECO:0000256" key="7">
    <source>
        <dbReference type="ARBA" id="ARBA00022840"/>
    </source>
</evidence>
<evidence type="ECO:0000256" key="10">
    <source>
        <dbReference type="PROSITE-ProRule" id="PRU00706"/>
    </source>
</evidence>
<evidence type="ECO:0000256" key="6">
    <source>
        <dbReference type="ARBA" id="ARBA00022777"/>
    </source>
</evidence>
<evidence type="ECO:0000256" key="1">
    <source>
        <dbReference type="ARBA" id="ARBA00008142"/>
    </source>
</evidence>
<keyword evidence="6 12" id="KW-0418">Kinase</keyword>
<dbReference type="STRING" id="1802338.A2541_02200"/>
<comment type="caution">
    <text evidence="10">Lacks conserved residue(s) required for the propagation of feature annotation.</text>
</comment>